<dbReference type="InterPro" id="IPR000847">
    <property type="entry name" value="LysR_HTH_N"/>
</dbReference>
<dbReference type="EMBL" id="CAFBLS010000001">
    <property type="protein sequence ID" value="CAB4857078.1"/>
    <property type="molecule type" value="Genomic_DNA"/>
</dbReference>
<dbReference type="Pfam" id="PF00126">
    <property type="entry name" value="HTH_1"/>
    <property type="match status" value="1"/>
</dbReference>
<reference evidence="2" key="1">
    <citation type="submission" date="2020-05" db="EMBL/GenBank/DDBJ databases">
        <authorList>
            <person name="Chiriac C."/>
            <person name="Salcher M."/>
            <person name="Ghai R."/>
            <person name="Kavagutti S V."/>
        </authorList>
    </citation>
    <scope>NUCLEOTIDE SEQUENCE</scope>
</reference>
<dbReference type="InterPro" id="IPR009492">
    <property type="entry name" value="TniQ"/>
</dbReference>
<dbReference type="PROSITE" id="PS50931">
    <property type="entry name" value="HTH_LYSR"/>
    <property type="match status" value="1"/>
</dbReference>
<gene>
    <name evidence="2" type="ORF">UFOPK3402_00008</name>
</gene>
<dbReference type="GO" id="GO:0003700">
    <property type="term" value="F:DNA-binding transcription factor activity"/>
    <property type="evidence" value="ECO:0007669"/>
    <property type="project" value="InterPro"/>
</dbReference>
<feature type="domain" description="HTH lysR-type" evidence="1">
    <location>
        <begin position="741"/>
        <end position="790"/>
    </location>
</feature>
<evidence type="ECO:0000313" key="2">
    <source>
        <dbReference type="EMBL" id="CAB4857078.1"/>
    </source>
</evidence>
<name>A0A6J7CJV4_9ZZZZ</name>
<dbReference type="InterPro" id="IPR036390">
    <property type="entry name" value="WH_DNA-bd_sf"/>
</dbReference>
<dbReference type="InterPro" id="IPR036388">
    <property type="entry name" value="WH-like_DNA-bd_sf"/>
</dbReference>
<evidence type="ECO:0000259" key="1">
    <source>
        <dbReference type="PROSITE" id="PS50931"/>
    </source>
</evidence>
<proteinExistence type="predicted"/>
<protein>
    <submittedName>
        <fullName evidence="2">Unannotated protein</fullName>
    </submittedName>
</protein>
<dbReference type="Pfam" id="PF06527">
    <property type="entry name" value="TniQ"/>
    <property type="match status" value="1"/>
</dbReference>
<dbReference type="Gene3D" id="1.10.10.10">
    <property type="entry name" value="Winged helix-like DNA-binding domain superfamily/Winged helix DNA-binding domain"/>
    <property type="match status" value="1"/>
</dbReference>
<accession>A0A6J7CJV4</accession>
<dbReference type="SUPFAM" id="SSF46785">
    <property type="entry name" value="Winged helix' DNA-binding domain"/>
    <property type="match status" value="1"/>
</dbReference>
<organism evidence="2">
    <name type="scientific">freshwater metagenome</name>
    <dbReference type="NCBI Taxonomy" id="449393"/>
    <lineage>
        <taxon>unclassified sequences</taxon>
        <taxon>metagenomes</taxon>
        <taxon>ecological metagenomes</taxon>
    </lineage>
</organism>
<sequence>MREPRRIPMRLPPLPGEAFESWLVAYAHRLDSPTSDILAQAGLSTSQVSTDPRTLALGPSADTLQRLSDVTGHDCSELESTFVPLRQYSAGLSKVRIHGTSFLGAPMRASRFCPECLDANGGRWMASWRLPWVVACPTHGILLATHCPDCESEQRRRPILTESTPNDPRHCANPASGSIGRAPTRCEADLTGVFTHPAPTALVHLSESWNEFHAVGRVTDLLRLVGDVAVLSSVIGTCASAGEALAHPEKFADVLAQAAEAVLDPEGSTFTELASRRVSRKAPALPAGWTGISEGLVSRALVIRDPSMRPLDRIRWASATRGRRPSEVRSDALSREGKVPASLWPEWALLLAPPGLESAAVFPAAAAGCMLLRGSTLPLSQLMKMLSDDPTDSRSAARSILQATANDPGDTILPTLTKLSETLEAEPPPIDYARRRRWAAERDVLSRRDWVRLCEGTSSAPGEARKWRYARLRVWETLTGGMAHQAPSSLMAGMTDPLSVYYQFLRNLTPAVLQALTAHAREVLDAWGLEDEPVEWVPSLSIIGAPSDVLPGVSRQQLEGRVPIGSLAGRRALSDCAADVGLDIQQAKLIVRLGWFAPEPSPGRPARTRLSEAQVRDAIEVRGLTLRQTAAELGVDRKTVRQRCLELEIDLHAPGRRRRWNVDKEWLATQYVTRGRPLPDIAAEVGCSTANLARIAKEHGIPLRGRGGASHGSATVTTGDLPPLLAACLRGQGARERVERFHQIAAFRSLNEAAQSIGLHQSAISTQLKKLETAAGGRILERGDRQHAPLKVTPLGRKLLKQAEQELGLPQHPIVRAPLAPALGSFRGAERIAKLASASRQKTLREAAVAAGVTPQSLRISFRGLESACGPLVSAWGLDEAFHLTPRGQLLVRQWAAHHSA</sequence>
<dbReference type="AlphaFoldDB" id="A0A6J7CJV4"/>